<keyword evidence="3" id="KW-1185">Reference proteome</keyword>
<feature type="transmembrane region" description="Helical" evidence="1">
    <location>
        <begin position="133"/>
        <end position="155"/>
    </location>
</feature>
<evidence type="ECO:0000313" key="2">
    <source>
        <dbReference type="EMBL" id="KUF13325.1"/>
    </source>
</evidence>
<feature type="transmembrane region" description="Helical" evidence="1">
    <location>
        <begin position="13"/>
        <end position="39"/>
    </location>
</feature>
<keyword evidence="1" id="KW-1133">Transmembrane helix</keyword>
<dbReference type="RefSeq" id="WP_058852380.1">
    <property type="nucleotide sequence ID" value="NZ_LOCL01000078.1"/>
</dbReference>
<dbReference type="OrthoDB" id="4223449at2"/>
<reference evidence="2 3" key="1">
    <citation type="submission" date="2015-12" db="EMBL/GenBank/DDBJ databases">
        <title>Draft genome sequence of Streptomyces silvensis ATCC 53525, a producer of novel hormone antagonists.</title>
        <authorList>
            <person name="Johnston C.W."/>
            <person name="Li Y."/>
            <person name="Magarvey N.A."/>
        </authorList>
    </citation>
    <scope>NUCLEOTIDE SEQUENCE [LARGE SCALE GENOMIC DNA]</scope>
    <source>
        <strain evidence="2 3">ATCC 53525</strain>
    </source>
</reference>
<dbReference type="AlphaFoldDB" id="A0A0W7WRW6"/>
<sequence length="171" mass="17308">MGSTSTEPYGHNVVSLMGIVLVASVVGIGLVAYACTTLVGLVRARRDATAATPWAVGPRAAASLAAAGALAVYAWGAFHLLRYDDTEWAPACRAAEGPVDVTAVESYSATYVPLRFGCHTADGTTYAVGVPEYVNPAALTLALTAGVLAGAAALASRSARRPPAPGTAPSY</sequence>
<keyword evidence="1" id="KW-0812">Transmembrane</keyword>
<dbReference type="Proteomes" id="UP000054804">
    <property type="component" value="Unassembled WGS sequence"/>
</dbReference>
<organism evidence="2 3">
    <name type="scientific">Streptomyces silvensis</name>
    <dbReference type="NCBI Taxonomy" id="1765722"/>
    <lineage>
        <taxon>Bacteria</taxon>
        <taxon>Bacillati</taxon>
        <taxon>Actinomycetota</taxon>
        <taxon>Actinomycetes</taxon>
        <taxon>Kitasatosporales</taxon>
        <taxon>Streptomycetaceae</taxon>
        <taxon>Streptomyces</taxon>
    </lineage>
</organism>
<dbReference type="EMBL" id="LOCL01000078">
    <property type="protein sequence ID" value="KUF13325.1"/>
    <property type="molecule type" value="Genomic_DNA"/>
</dbReference>
<keyword evidence="1" id="KW-0472">Membrane</keyword>
<evidence type="ECO:0000313" key="3">
    <source>
        <dbReference type="Proteomes" id="UP000054804"/>
    </source>
</evidence>
<dbReference type="STRING" id="1765722.AT728_33255"/>
<comment type="caution">
    <text evidence="2">The sequence shown here is derived from an EMBL/GenBank/DDBJ whole genome shotgun (WGS) entry which is preliminary data.</text>
</comment>
<proteinExistence type="predicted"/>
<name>A0A0W7WRW6_9ACTN</name>
<protein>
    <submittedName>
        <fullName evidence="2">Uncharacterized protein</fullName>
    </submittedName>
</protein>
<gene>
    <name evidence="2" type="ORF">AT728_33255</name>
</gene>
<feature type="transmembrane region" description="Helical" evidence="1">
    <location>
        <begin position="60"/>
        <end position="78"/>
    </location>
</feature>
<accession>A0A0W7WRW6</accession>
<evidence type="ECO:0000256" key="1">
    <source>
        <dbReference type="SAM" id="Phobius"/>
    </source>
</evidence>